<accession>A0ABW3JLW0</accession>
<gene>
    <name evidence="1" type="ORF">ACFQ1R_13665</name>
</gene>
<dbReference type="Proteomes" id="UP001597061">
    <property type="component" value="Unassembled WGS sequence"/>
</dbReference>
<organism evidence="1 2">
    <name type="scientific">Mariniflexile jejuense</name>
    <dbReference type="NCBI Taxonomy" id="1173582"/>
    <lineage>
        <taxon>Bacteria</taxon>
        <taxon>Pseudomonadati</taxon>
        <taxon>Bacteroidota</taxon>
        <taxon>Flavobacteriia</taxon>
        <taxon>Flavobacteriales</taxon>
        <taxon>Flavobacteriaceae</taxon>
        <taxon>Mariniflexile</taxon>
    </lineage>
</organism>
<sequence length="60" mass="7077">MKLIDLADGTPKNHRIYLVCIKQVFYSNTRDAYADWTDNGFILTESILFNDEYIFGFYSE</sequence>
<dbReference type="RefSeq" id="WP_379926830.1">
    <property type="nucleotide sequence ID" value="NZ_JBHTJI010000042.1"/>
</dbReference>
<proteinExistence type="predicted"/>
<keyword evidence="2" id="KW-1185">Reference proteome</keyword>
<dbReference type="EMBL" id="JBHTJI010000042">
    <property type="protein sequence ID" value="MFD0991150.1"/>
    <property type="molecule type" value="Genomic_DNA"/>
</dbReference>
<protein>
    <submittedName>
        <fullName evidence="1">Uncharacterized protein</fullName>
    </submittedName>
</protein>
<evidence type="ECO:0000313" key="2">
    <source>
        <dbReference type="Proteomes" id="UP001597061"/>
    </source>
</evidence>
<comment type="caution">
    <text evidence="1">The sequence shown here is derived from an EMBL/GenBank/DDBJ whole genome shotgun (WGS) entry which is preliminary data.</text>
</comment>
<name>A0ABW3JLW0_9FLAO</name>
<evidence type="ECO:0000313" key="1">
    <source>
        <dbReference type="EMBL" id="MFD0991150.1"/>
    </source>
</evidence>
<reference evidence="2" key="1">
    <citation type="journal article" date="2019" name="Int. J. Syst. Evol. Microbiol.">
        <title>The Global Catalogue of Microorganisms (GCM) 10K type strain sequencing project: providing services to taxonomists for standard genome sequencing and annotation.</title>
        <authorList>
            <consortium name="The Broad Institute Genomics Platform"/>
            <consortium name="The Broad Institute Genome Sequencing Center for Infectious Disease"/>
            <person name="Wu L."/>
            <person name="Ma J."/>
        </authorList>
    </citation>
    <scope>NUCLEOTIDE SEQUENCE [LARGE SCALE GENOMIC DNA]</scope>
    <source>
        <strain evidence="2">CCUG 62414</strain>
    </source>
</reference>